<dbReference type="PRINTS" id="PR00059">
    <property type="entry name" value="RIBOSOMALL6"/>
</dbReference>
<gene>
    <name evidence="4" type="ORF">IFM89_017351</name>
</gene>
<dbReference type="GO" id="GO:1990904">
    <property type="term" value="C:ribonucleoprotein complex"/>
    <property type="evidence" value="ECO:0007669"/>
    <property type="project" value="UniProtKB-KW"/>
</dbReference>
<proteinExistence type="inferred from homology"/>
<comment type="similarity">
    <text evidence="1">Belongs to the universal ribosomal protein uL6 family.</text>
</comment>
<name>A0A835LMK3_9MAGN</name>
<dbReference type="InterPro" id="IPR000702">
    <property type="entry name" value="Ribosomal_uL6-like"/>
</dbReference>
<dbReference type="EMBL" id="JADFTS010000008">
    <property type="protein sequence ID" value="KAF9592781.1"/>
    <property type="molecule type" value="Genomic_DNA"/>
</dbReference>
<keyword evidence="3" id="KW-0687">Ribonucleoprotein</keyword>
<keyword evidence="2" id="KW-0689">Ribosomal protein</keyword>
<dbReference type="GO" id="GO:0019843">
    <property type="term" value="F:rRNA binding"/>
    <property type="evidence" value="ECO:0007669"/>
    <property type="project" value="InterPro"/>
</dbReference>
<evidence type="ECO:0000256" key="3">
    <source>
        <dbReference type="ARBA" id="ARBA00023274"/>
    </source>
</evidence>
<accession>A0A835LMK3</accession>
<evidence type="ECO:0000256" key="1">
    <source>
        <dbReference type="ARBA" id="ARBA00009356"/>
    </source>
</evidence>
<protein>
    <submittedName>
        <fullName evidence="4">Uncharacterized protein</fullName>
    </submittedName>
</protein>
<dbReference type="GO" id="GO:0003735">
    <property type="term" value="F:structural constituent of ribosome"/>
    <property type="evidence" value="ECO:0007669"/>
    <property type="project" value="InterPro"/>
</dbReference>
<dbReference type="Proteomes" id="UP000631114">
    <property type="component" value="Unassembled WGS sequence"/>
</dbReference>
<dbReference type="Gene3D" id="3.90.930.12">
    <property type="entry name" value="Ribosomal protein L6, alpha-beta domain"/>
    <property type="match status" value="1"/>
</dbReference>
<dbReference type="InterPro" id="IPR019906">
    <property type="entry name" value="Ribosomal_uL6_bac-type"/>
</dbReference>
<dbReference type="PANTHER" id="PTHR11655">
    <property type="entry name" value="60S/50S RIBOSOMAL PROTEIN L6/L9"/>
    <property type="match status" value="1"/>
</dbReference>
<dbReference type="OrthoDB" id="540873at2759"/>
<reference evidence="4 5" key="1">
    <citation type="submission" date="2020-10" db="EMBL/GenBank/DDBJ databases">
        <title>The Coptis chinensis genome and diversification of protoberbering-type alkaloids.</title>
        <authorList>
            <person name="Wang B."/>
            <person name="Shu S."/>
            <person name="Song C."/>
            <person name="Liu Y."/>
        </authorList>
    </citation>
    <scope>NUCLEOTIDE SEQUENCE [LARGE SCALE GENOMIC DNA]</scope>
    <source>
        <strain evidence="4">HL-2020</strain>
        <tissue evidence="4">Leaf</tissue>
    </source>
</reference>
<evidence type="ECO:0000313" key="4">
    <source>
        <dbReference type="EMBL" id="KAF9592781.1"/>
    </source>
</evidence>
<keyword evidence="5" id="KW-1185">Reference proteome</keyword>
<organism evidence="4 5">
    <name type="scientific">Coptis chinensis</name>
    <dbReference type="NCBI Taxonomy" id="261450"/>
    <lineage>
        <taxon>Eukaryota</taxon>
        <taxon>Viridiplantae</taxon>
        <taxon>Streptophyta</taxon>
        <taxon>Embryophyta</taxon>
        <taxon>Tracheophyta</taxon>
        <taxon>Spermatophyta</taxon>
        <taxon>Magnoliopsida</taxon>
        <taxon>Ranunculales</taxon>
        <taxon>Ranunculaceae</taxon>
        <taxon>Coptidoideae</taxon>
        <taxon>Coptis</taxon>
    </lineage>
</organism>
<dbReference type="GO" id="GO:0006412">
    <property type="term" value="P:translation"/>
    <property type="evidence" value="ECO:0007669"/>
    <property type="project" value="InterPro"/>
</dbReference>
<dbReference type="PANTHER" id="PTHR11655:SF17">
    <property type="entry name" value="RIBOSOMAL PROTEIN L6-RELATED"/>
    <property type="match status" value="1"/>
</dbReference>
<dbReference type="InterPro" id="IPR036789">
    <property type="entry name" value="Ribosomal_uL6-like_a/b-dom_sf"/>
</dbReference>
<dbReference type="GO" id="GO:0005840">
    <property type="term" value="C:ribosome"/>
    <property type="evidence" value="ECO:0007669"/>
    <property type="project" value="UniProtKB-KW"/>
</dbReference>
<sequence>MKVFGPFEVVHRACSLLSSCKTMSWVVLNCWFLLCKTMELYRAMGRYASLEYGHYGNPTTEFQEKKIRWLHRDGLKGNAKIVGVGFKARAESEGRLLYLKLGYNHEVELSVPPIRVFCFKPNIVLSRPTDKREGAPVCCYSFHGCKPPEVYKGKRVALLEDGLCFVYVTCCSVLF</sequence>
<comment type="caution">
    <text evidence="4">The sequence shown here is derived from an EMBL/GenBank/DDBJ whole genome shotgun (WGS) entry which is preliminary data.</text>
</comment>
<dbReference type="SUPFAM" id="SSF56053">
    <property type="entry name" value="Ribosomal protein L6"/>
    <property type="match status" value="1"/>
</dbReference>
<dbReference type="AlphaFoldDB" id="A0A835LMK3"/>
<evidence type="ECO:0000256" key="2">
    <source>
        <dbReference type="ARBA" id="ARBA00022980"/>
    </source>
</evidence>
<evidence type="ECO:0000313" key="5">
    <source>
        <dbReference type="Proteomes" id="UP000631114"/>
    </source>
</evidence>